<feature type="domain" description="HTH deoR-type" evidence="4">
    <location>
        <begin position="9"/>
        <end position="64"/>
    </location>
</feature>
<comment type="caution">
    <text evidence="5">The sequence shown here is derived from an EMBL/GenBank/DDBJ whole genome shotgun (WGS) entry which is preliminary data.</text>
</comment>
<dbReference type="Pfam" id="PF08220">
    <property type="entry name" value="HTH_DeoR"/>
    <property type="match status" value="1"/>
</dbReference>
<evidence type="ECO:0000256" key="2">
    <source>
        <dbReference type="ARBA" id="ARBA00023125"/>
    </source>
</evidence>
<dbReference type="InterPro" id="IPR036388">
    <property type="entry name" value="WH-like_DNA-bd_sf"/>
</dbReference>
<dbReference type="InterPro" id="IPR001034">
    <property type="entry name" value="DeoR_HTH"/>
</dbReference>
<evidence type="ECO:0000313" key="5">
    <source>
        <dbReference type="EMBL" id="EDM99946.1"/>
    </source>
</evidence>
<dbReference type="GO" id="GO:0003677">
    <property type="term" value="F:DNA binding"/>
    <property type="evidence" value="ECO:0007669"/>
    <property type="project" value="UniProtKB-KW"/>
</dbReference>
<dbReference type="AlphaFoldDB" id="A6NVH7"/>
<dbReference type="EMBL" id="AAXG02000013">
    <property type="protein sequence ID" value="EDM99946.1"/>
    <property type="molecule type" value="Genomic_DNA"/>
</dbReference>
<dbReference type="Proteomes" id="UP000003639">
    <property type="component" value="Unassembled WGS sequence"/>
</dbReference>
<accession>A6NVH7</accession>
<dbReference type="PROSITE" id="PS51000">
    <property type="entry name" value="HTH_DEOR_2"/>
    <property type="match status" value="1"/>
</dbReference>
<reference evidence="5 6" key="1">
    <citation type="submission" date="2007-04" db="EMBL/GenBank/DDBJ databases">
        <authorList>
            <person name="Fulton L."/>
            <person name="Clifton S."/>
            <person name="Fulton B."/>
            <person name="Xu J."/>
            <person name="Minx P."/>
            <person name="Pepin K.H."/>
            <person name="Johnson M."/>
            <person name="Thiruvilangam P."/>
            <person name="Bhonagiri V."/>
            <person name="Nash W.E."/>
            <person name="Mardis E.R."/>
            <person name="Wilson R.K."/>
        </authorList>
    </citation>
    <scope>NUCLEOTIDE SEQUENCE [LARGE SCALE GENOMIC DNA]</scope>
    <source>
        <strain evidence="5 6">ATCC 29799</strain>
    </source>
</reference>
<dbReference type="SMART" id="SM01134">
    <property type="entry name" value="DeoRC"/>
    <property type="match status" value="1"/>
</dbReference>
<reference evidence="5 6" key="2">
    <citation type="submission" date="2007-06" db="EMBL/GenBank/DDBJ databases">
        <title>Draft genome sequence of Pseudoflavonifractor capillosus ATCC 29799.</title>
        <authorList>
            <person name="Sudarsanam P."/>
            <person name="Ley R."/>
            <person name="Guruge J."/>
            <person name="Turnbaugh P.J."/>
            <person name="Mahowald M."/>
            <person name="Liep D."/>
            <person name="Gordon J."/>
        </authorList>
    </citation>
    <scope>NUCLEOTIDE SEQUENCE [LARGE SCALE GENOMIC DNA]</scope>
    <source>
        <strain evidence="5 6">ATCC 29799</strain>
    </source>
</reference>
<dbReference type="InterPro" id="IPR036390">
    <property type="entry name" value="WH_DNA-bd_sf"/>
</dbReference>
<evidence type="ECO:0000259" key="4">
    <source>
        <dbReference type="PROSITE" id="PS51000"/>
    </source>
</evidence>
<dbReference type="PANTHER" id="PTHR30363:SF56">
    <property type="entry name" value="TRANSCRIPTIONAL REGULATOR, DEOR FAMILY"/>
    <property type="match status" value="1"/>
</dbReference>
<evidence type="ECO:0000256" key="3">
    <source>
        <dbReference type="ARBA" id="ARBA00023163"/>
    </source>
</evidence>
<protein>
    <submittedName>
        <fullName evidence="5">Transcriptional regulator, DeoR family</fullName>
    </submittedName>
</protein>
<dbReference type="PANTHER" id="PTHR30363">
    <property type="entry name" value="HTH-TYPE TRANSCRIPTIONAL REGULATOR SRLR-RELATED"/>
    <property type="match status" value="1"/>
</dbReference>
<keyword evidence="1" id="KW-0805">Transcription regulation</keyword>
<keyword evidence="3" id="KW-0804">Transcription</keyword>
<dbReference type="eggNOG" id="COG1349">
    <property type="taxonomic scope" value="Bacteria"/>
</dbReference>
<keyword evidence="6" id="KW-1185">Reference proteome</keyword>
<dbReference type="SUPFAM" id="SSF46785">
    <property type="entry name" value="Winged helix' DNA-binding domain"/>
    <property type="match status" value="1"/>
</dbReference>
<dbReference type="InterPro" id="IPR037171">
    <property type="entry name" value="NagB/RpiA_transferase-like"/>
</dbReference>
<dbReference type="Pfam" id="PF00455">
    <property type="entry name" value="DeoRC"/>
    <property type="match status" value="1"/>
</dbReference>
<dbReference type="InterPro" id="IPR014036">
    <property type="entry name" value="DeoR-like_C"/>
</dbReference>
<dbReference type="PROSITE" id="PS00894">
    <property type="entry name" value="HTH_DEOR_1"/>
    <property type="match status" value="1"/>
</dbReference>
<dbReference type="SMART" id="SM00420">
    <property type="entry name" value="HTH_DEOR"/>
    <property type="match status" value="1"/>
</dbReference>
<gene>
    <name evidence="5" type="ORF">BACCAP_02217</name>
</gene>
<dbReference type="SUPFAM" id="SSF100950">
    <property type="entry name" value="NagB/RpiA/CoA transferase-like"/>
    <property type="match status" value="1"/>
</dbReference>
<evidence type="ECO:0000313" key="6">
    <source>
        <dbReference type="Proteomes" id="UP000003639"/>
    </source>
</evidence>
<dbReference type="PRINTS" id="PR00037">
    <property type="entry name" value="HTHLACR"/>
</dbReference>
<dbReference type="Gene3D" id="1.10.10.10">
    <property type="entry name" value="Winged helix-like DNA-binding domain superfamily/Winged helix DNA-binding domain"/>
    <property type="match status" value="1"/>
</dbReference>
<keyword evidence="2" id="KW-0238">DNA-binding</keyword>
<name>A6NVH7_9FIRM</name>
<evidence type="ECO:0000256" key="1">
    <source>
        <dbReference type="ARBA" id="ARBA00023015"/>
    </source>
</evidence>
<proteinExistence type="predicted"/>
<dbReference type="STRING" id="411467.BACCAP_02217"/>
<dbReference type="InterPro" id="IPR050313">
    <property type="entry name" value="Carb_Metab_HTH_regulators"/>
</dbReference>
<dbReference type="Gene3D" id="3.40.50.1360">
    <property type="match status" value="1"/>
</dbReference>
<dbReference type="GO" id="GO:0003700">
    <property type="term" value="F:DNA-binding transcription factor activity"/>
    <property type="evidence" value="ECO:0007669"/>
    <property type="project" value="InterPro"/>
</dbReference>
<sequence>MKRSRNMLTQERYQQILQMLARKRTVTVAELTQTLGASEATVRRDLNALHEMGRLNKVHGGATALSSPFATSEADVRTKSTLNVEEKVLIGRYAATLIEDDDFVYIDAGSTTEKLVEAITDSRATFVTNGIAHAQHLARKGLKSYILGGELKPATEAVVGAVAARNLQKYNFTKCFMGANGISAKAGFTTPDAEEGMLKSEAFGRSYMAYVLADHTKFDWVSPVSFAPIDKACIITDYLPDESYRSFTIIEEVSRK</sequence>
<organism evidence="5 6">
    <name type="scientific">Pseudoflavonifractor capillosus ATCC 29799</name>
    <dbReference type="NCBI Taxonomy" id="411467"/>
    <lineage>
        <taxon>Bacteria</taxon>
        <taxon>Bacillati</taxon>
        <taxon>Bacillota</taxon>
        <taxon>Clostridia</taxon>
        <taxon>Eubacteriales</taxon>
        <taxon>Oscillospiraceae</taxon>
        <taxon>Pseudoflavonifractor</taxon>
    </lineage>
</organism>
<dbReference type="InterPro" id="IPR018356">
    <property type="entry name" value="Tscrpt_reg_HTH_DeoR_CS"/>
</dbReference>